<proteinExistence type="inferred from homology"/>
<accession>A0A486XW11</accession>
<dbReference type="InterPro" id="IPR005913">
    <property type="entry name" value="dTDP_dehydrorham_reduct"/>
</dbReference>
<comment type="pathway">
    <text evidence="1 6">Carbohydrate biosynthesis; dTDP-L-rhamnose biosynthesis.</text>
</comment>
<evidence type="ECO:0000256" key="2">
    <source>
        <dbReference type="ARBA" id="ARBA00010944"/>
    </source>
</evidence>
<dbReference type="UniPathway" id="UPA00124"/>
<reference evidence="8" key="1">
    <citation type="submission" date="2019-04" db="EMBL/GenBank/DDBJ databases">
        <authorList>
            <person name="Brambilla D."/>
        </authorList>
    </citation>
    <scope>NUCLEOTIDE SEQUENCE</scope>
    <source>
        <strain evidence="8">BAL1</strain>
    </source>
</reference>
<dbReference type="GO" id="GO:0019305">
    <property type="term" value="P:dTDP-rhamnose biosynthetic process"/>
    <property type="evidence" value="ECO:0007669"/>
    <property type="project" value="UniProtKB-UniPathway"/>
</dbReference>
<evidence type="ECO:0000256" key="5">
    <source>
        <dbReference type="ARBA" id="ARBA00048200"/>
    </source>
</evidence>
<dbReference type="AlphaFoldDB" id="A0A486XW11"/>
<dbReference type="Pfam" id="PF04321">
    <property type="entry name" value="RmlD_sub_bind"/>
    <property type="match status" value="1"/>
</dbReference>
<dbReference type="EMBL" id="CAAJGR010000034">
    <property type="protein sequence ID" value="VHO06553.1"/>
    <property type="molecule type" value="Genomic_DNA"/>
</dbReference>
<evidence type="ECO:0000313" key="8">
    <source>
        <dbReference type="EMBL" id="VHO06553.1"/>
    </source>
</evidence>
<evidence type="ECO:0000256" key="6">
    <source>
        <dbReference type="RuleBase" id="RU364082"/>
    </source>
</evidence>
<dbReference type="Gene3D" id="3.40.50.720">
    <property type="entry name" value="NAD(P)-binding Rossmann-like Domain"/>
    <property type="match status" value="1"/>
</dbReference>
<feature type="domain" description="RmlD-like substrate binding" evidence="7">
    <location>
        <begin position="1"/>
        <end position="284"/>
    </location>
</feature>
<evidence type="ECO:0000256" key="4">
    <source>
        <dbReference type="ARBA" id="ARBA00017099"/>
    </source>
</evidence>
<dbReference type="InterPro" id="IPR036291">
    <property type="entry name" value="NAD(P)-bd_dom_sf"/>
</dbReference>
<comment type="similarity">
    <text evidence="2 6">Belongs to the dTDP-4-dehydrorhamnose reductase family.</text>
</comment>
<protein>
    <recommendedName>
        <fullName evidence="4 6">dTDP-4-dehydrorhamnose reductase</fullName>
        <ecNumber evidence="3 6">1.1.1.133</ecNumber>
    </recommendedName>
</protein>
<dbReference type="GO" id="GO:0009243">
    <property type="term" value="P:O antigen biosynthetic process"/>
    <property type="evidence" value="ECO:0007669"/>
    <property type="project" value="UniProtKB-UniPathway"/>
</dbReference>
<dbReference type="Gene3D" id="3.90.25.10">
    <property type="entry name" value="UDP-galactose 4-epimerase, domain 1"/>
    <property type="match status" value="1"/>
</dbReference>
<gene>
    <name evidence="8" type="ORF">BAL341_3567</name>
</gene>
<name>A0A486XW11_9GAMM</name>
<organism evidence="8">
    <name type="scientific">Rheinheimera sp. BAL341</name>
    <dbReference type="NCBI Taxonomy" id="1708203"/>
    <lineage>
        <taxon>Bacteria</taxon>
        <taxon>Pseudomonadati</taxon>
        <taxon>Pseudomonadota</taxon>
        <taxon>Gammaproteobacteria</taxon>
        <taxon>Chromatiales</taxon>
        <taxon>Chromatiaceae</taxon>
        <taxon>Rheinheimera</taxon>
    </lineage>
</organism>
<dbReference type="UniPathway" id="UPA00281"/>
<comment type="cofactor">
    <cofactor evidence="6">
        <name>Mg(2+)</name>
        <dbReference type="ChEBI" id="CHEBI:18420"/>
    </cofactor>
    <text evidence="6">Binds 1 Mg(2+) ion per monomer.</text>
</comment>
<keyword evidence="6 8" id="KW-0560">Oxidoreductase</keyword>
<dbReference type="SUPFAM" id="SSF51735">
    <property type="entry name" value="NAD(P)-binding Rossmann-fold domains"/>
    <property type="match status" value="1"/>
</dbReference>
<comment type="function">
    <text evidence="6">Catalyzes the reduction of dTDP-6-deoxy-L-lyxo-4-hexulose to yield dTDP-L-rhamnose.</text>
</comment>
<keyword evidence="6" id="KW-0521">NADP</keyword>
<dbReference type="PANTHER" id="PTHR10491">
    <property type="entry name" value="DTDP-4-DEHYDRORHAMNOSE REDUCTASE"/>
    <property type="match status" value="1"/>
</dbReference>
<dbReference type="EC" id="1.1.1.133" evidence="3 6"/>
<dbReference type="GO" id="GO:0008831">
    <property type="term" value="F:dTDP-4-dehydrorhamnose reductase activity"/>
    <property type="evidence" value="ECO:0007669"/>
    <property type="project" value="UniProtKB-EC"/>
</dbReference>
<dbReference type="PANTHER" id="PTHR10491:SF4">
    <property type="entry name" value="METHIONINE ADENOSYLTRANSFERASE 2 SUBUNIT BETA"/>
    <property type="match status" value="1"/>
</dbReference>
<evidence type="ECO:0000256" key="1">
    <source>
        <dbReference type="ARBA" id="ARBA00004781"/>
    </source>
</evidence>
<dbReference type="NCBIfam" id="TIGR01214">
    <property type="entry name" value="rmlD"/>
    <property type="match status" value="1"/>
</dbReference>
<evidence type="ECO:0000259" key="7">
    <source>
        <dbReference type="Pfam" id="PF04321"/>
    </source>
</evidence>
<sequence length="295" mass="32616">MKVLITGGNGQLGRCLQDELKAQNIIFFAPPRAALDVQSDASLTAAFEQFQPTVVINAAAYTAVDKAESDQQTAFAVNSDAVAALSLLCVQHDIPLYHVSTDYVFDGNSPARYVETSKTNPMSIYGQSKLAGESHFIASGVKGLIIRTSWLYSEYGNNFFKTMLRLAETREELTVVTDQIGVPTYARDLAKFLLHLIVNCQLSPSKLPIVHFCNNGVASWYDFAFDIMQQHKPEVSVRPISTLEYPTPARRPAASVMSNVKASKEFGFTNRHWRLALQECHTKFSQISAIQTDVG</sequence>
<evidence type="ECO:0000256" key="3">
    <source>
        <dbReference type="ARBA" id="ARBA00012929"/>
    </source>
</evidence>
<dbReference type="InterPro" id="IPR029903">
    <property type="entry name" value="RmlD-like-bd"/>
</dbReference>
<dbReference type="CDD" id="cd05254">
    <property type="entry name" value="dTDP_HR_like_SDR_e"/>
    <property type="match status" value="1"/>
</dbReference>
<dbReference type="GO" id="GO:0005829">
    <property type="term" value="C:cytosol"/>
    <property type="evidence" value="ECO:0007669"/>
    <property type="project" value="TreeGrafter"/>
</dbReference>
<comment type="catalytic activity">
    <reaction evidence="5 6">
        <text>dTDP-beta-L-rhamnose + NADP(+) = dTDP-4-dehydro-beta-L-rhamnose + NADPH + H(+)</text>
        <dbReference type="Rhea" id="RHEA:21796"/>
        <dbReference type="ChEBI" id="CHEBI:15378"/>
        <dbReference type="ChEBI" id="CHEBI:57510"/>
        <dbReference type="ChEBI" id="CHEBI:57783"/>
        <dbReference type="ChEBI" id="CHEBI:58349"/>
        <dbReference type="ChEBI" id="CHEBI:62830"/>
        <dbReference type="EC" id="1.1.1.133"/>
    </reaction>
</comment>